<evidence type="ECO:0000313" key="2">
    <source>
        <dbReference type="EMBL" id="QQR41021.1"/>
    </source>
</evidence>
<organism evidence="2 3">
    <name type="scientific">Devosia rhizoryzae</name>
    <dbReference type="NCBI Taxonomy" id="2774137"/>
    <lineage>
        <taxon>Bacteria</taxon>
        <taxon>Pseudomonadati</taxon>
        <taxon>Pseudomonadota</taxon>
        <taxon>Alphaproteobacteria</taxon>
        <taxon>Hyphomicrobiales</taxon>
        <taxon>Devosiaceae</taxon>
        <taxon>Devosia</taxon>
    </lineage>
</organism>
<evidence type="ECO:0000259" key="1">
    <source>
        <dbReference type="Pfam" id="PF00561"/>
    </source>
</evidence>
<dbReference type="Pfam" id="PF00561">
    <property type="entry name" value="Abhydrolase_1"/>
    <property type="match status" value="1"/>
</dbReference>
<dbReference type="GO" id="GO:0016787">
    <property type="term" value="F:hydrolase activity"/>
    <property type="evidence" value="ECO:0007669"/>
    <property type="project" value="UniProtKB-KW"/>
</dbReference>
<gene>
    <name evidence="2" type="ORF">JI748_08625</name>
</gene>
<dbReference type="Gene3D" id="3.40.50.1820">
    <property type="entry name" value="alpha/beta hydrolase"/>
    <property type="match status" value="1"/>
</dbReference>
<evidence type="ECO:0000313" key="3">
    <source>
        <dbReference type="Proteomes" id="UP000595857"/>
    </source>
</evidence>
<dbReference type="EMBL" id="CP068046">
    <property type="protein sequence ID" value="QQR41021.1"/>
    <property type="molecule type" value="Genomic_DNA"/>
</dbReference>
<sequence>MPQPFSDDALDIFAADGPPALPPGGDTIERDGTRLWFASWGQGPAVLLLHGGMGNANNFGHQVPALLDAGYQVIVMDSRGHGRSSWNGGAFSYTDMAEDAFAVLDRLGIGKAAVVGWSDGACTGLAMAKQHKERVSGVFFFACNVDATGGLPFVMSDRIGKCLERHQKDYAALSPKPAQFDAMSAALQVMQREQPNYSAEDLSTIGVPVTVAQAEGDEFIRPEHARYIAETVPGARFIDLPGVTHFAPVQQPALFNSAVLNFLGPLG</sequence>
<dbReference type="InterPro" id="IPR029058">
    <property type="entry name" value="AB_hydrolase_fold"/>
</dbReference>
<dbReference type="Proteomes" id="UP000595857">
    <property type="component" value="Chromosome"/>
</dbReference>
<dbReference type="InterPro" id="IPR050471">
    <property type="entry name" value="AB_hydrolase"/>
</dbReference>
<dbReference type="RefSeq" id="WP_201636859.1">
    <property type="nucleotide sequence ID" value="NZ_CP068046.1"/>
</dbReference>
<dbReference type="PANTHER" id="PTHR43433">
    <property type="entry name" value="HYDROLASE, ALPHA/BETA FOLD FAMILY PROTEIN"/>
    <property type="match status" value="1"/>
</dbReference>
<name>A0ABX7CGI7_9HYPH</name>
<keyword evidence="3" id="KW-1185">Reference proteome</keyword>
<protein>
    <submittedName>
        <fullName evidence="2">Alpha/beta hydrolase</fullName>
    </submittedName>
</protein>
<dbReference type="InterPro" id="IPR000073">
    <property type="entry name" value="AB_hydrolase_1"/>
</dbReference>
<dbReference type="SUPFAM" id="SSF53474">
    <property type="entry name" value="alpha/beta-Hydrolases"/>
    <property type="match status" value="1"/>
</dbReference>
<reference evidence="2 3" key="1">
    <citation type="submission" date="2021-01" db="EMBL/GenBank/DDBJ databases">
        <title>Genome seq and assembly of Devosia sp. LEGU1.</title>
        <authorList>
            <person name="Chhetri G."/>
        </authorList>
    </citation>
    <scope>NUCLEOTIDE SEQUENCE [LARGE SCALE GENOMIC DNA]</scope>
    <source>
        <strain evidence="2 3">LEGU1</strain>
    </source>
</reference>
<feature type="domain" description="AB hydrolase-1" evidence="1">
    <location>
        <begin position="44"/>
        <end position="142"/>
    </location>
</feature>
<dbReference type="PANTHER" id="PTHR43433:SF5">
    <property type="entry name" value="AB HYDROLASE-1 DOMAIN-CONTAINING PROTEIN"/>
    <property type="match status" value="1"/>
</dbReference>
<keyword evidence="2" id="KW-0378">Hydrolase</keyword>
<proteinExistence type="predicted"/>
<accession>A0ABX7CGI7</accession>